<dbReference type="EMBL" id="PSNW01000001">
    <property type="protein sequence ID" value="PPE75726.1"/>
    <property type="molecule type" value="Genomic_DNA"/>
</dbReference>
<dbReference type="InterPro" id="IPR014710">
    <property type="entry name" value="RmlC-like_jellyroll"/>
</dbReference>
<organism evidence="1 2">
    <name type="scientific">Solimonas fluminis</name>
    <dbReference type="NCBI Taxonomy" id="2086571"/>
    <lineage>
        <taxon>Bacteria</taxon>
        <taxon>Pseudomonadati</taxon>
        <taxon>Pseudomonadota</taxon>
        <taxon>Gammaproteobacteria</taxon>
        <taxon>Nevskiales</taxon>
        <taxon>Nevskiaceae</taxon>
        <taxon>Solimonas</taxon>
    </lineage>
</organism>
<sequence length="132" mass="14473">MSGAGPYGFESEYLHLEDGARASVIPVTEDFWPKVMAGQMPQLDQGRLMTCFGFDADWPTWERHPAGEEAVILLSGSARLLLETPGGIQSVELTEPGSYVLVPRDTWHTAKTRVPTKMLFITPGAGTENRPV</sequence>
<evidence type="ECO:0000313" key="2">
    <source>
        <dbReference type="Proteomes" id="UP000238220"/>
    </source>
</evidence>
<gene>
    <name evidence="1" type="ORF">C3942_02200</name>
</gene>
<reference evidence="1 2" key="1">
    <citation type="submission" date="2018-02" db="EMBL/GenBank/DDBJ databases">
        <title>Genome sequencing of Solimonas sp. HR-BB.</title>
        <authorList>
            <person name="Lee Y."/>
            <person name="Jeon C.O."/>
        </authorList>
    </citation>
    <scope>NUCLEOTIDE SEQUENCE [LARGE SCALE GENOMIC DNA]</scope>
    <source>
        <strain evidence="1 2">HR-BB</strain>
    </source>
</reference>
<dbReference type="SUPFAM" id="SSF51182">
    <property type="entry name" value="RmlC-like cupins"/>
    <property type="match status" value="1"/>
</dbReference>
<dbReference type="Proteomes" id="UP000238220">
    <property type="component" value="Unassembled WGS sequence"/>
</dbReference>
<evidence type="ECO:0000313" key="1">
    <source>
        <dbReference type="EMBL" id="PPE75726.1"/>
    </source>
</evidence>
<dbReference type="AlphaFoldDB" id="A0A2S5TL56"/>
<comment type="caution">
    <text evidence="1">The sequence shown here is derived from an EMBL/GenBank/DDBJ whole genome shotgun (WGS) entry which is preliminary data.</text>
</comment>
<dbReference type="InterPro" id="IPR011051">
    <property type="entry name" value="RmlC_Cupin_sf"/>
</dbReference>
<dbReference type="Gene3D" id="2.60.120.10">
    <property type="entry name" value="Jelly Rolls"/>
    <property type="match status" value="1"/>
</dbReference>
<name>A0A2S5TL56_9GAMM</name>
<dbReference type="RefSeq" id="WP_104228691.1">
    <property type="nucleotide sequence ID" value="NZ_PSNW01000001.1"/>
</dbReference>
<protein>
    <submittedName>
        <fullName evidence="1">Cupin</fullName>
    </submittedName>
</protein>
<keyword evidence="2" id="KW-1185">Reference proteome</keyword>
<proteinExistence type="predicted"/>
<accession>A0A2S5TL56</accession>
<dbReference type="OrthoDB" id="512358at2"/>